<evidence type="ECO:0000256" key="1">
    <source>
        <dbReference type="SAM" id="MobiDB-lite"/>
    </source>
</evidence>
<dbReference type="SMART" id="SM00160">
    <property type="entry name" value="RanBD"/>
    <property type="match status" value="1"/>
</dbReference>
<dbReference type="InterPro" id="IPR000156">
    <property type="entry name" value="Ran_bind_dom"/>
</dbReference>
<evidence type="ECO:0000313" key="3">
    <source>
        <dbReference type="EMBL" id="EPQ56307.1"/>
    </source>
</evidence>
<dbReference type="KEGG" id="gtr:GLOTRDRAFT_128256"/>
<feature type="region of interest" description="Disordered" evidence="1">
    <location>
        <begin position="260"/>
        <end position="310"/>
    </location>
</feature>
<dbReference type="eggNOG" id="ENOG502SV27">
    <property type="taxonomic scope" value="Eukaryota"/>
</dbReference>
<proteinExistence type="predicted"/>
<name>S7Q9W0_GLOTA</name>
<keyword evidence="4" id="KW-1185">Reference proteome</keyword>
<protein>
    <recommendedName>
        <fullName evidence="2">RanBD1 domain-containing protein</fullName>
    </recommendedName>
</protein>
<feature type="compositionally biased region" description="Low complexity" evidence="1">
    <location>
        <begin position="273"/>
        <end position="289"/>
    </location>
</feature>
<reference evidence="3 4" key="1">
    <citation type="journal article" date="2012" name="Science">
        <title>The Paleozoic origin of enzymatic lignin decomposition reconstructed from 31 fungal genomes.</title>
        <authorList>
            <person name="Floudas D."/>
            <person name="Binder M."/>
            <person name="Riley R."/>
            <person name="Barry K."/>
            <person name="Blanchette R.A."/>
            <person name="Henrissat B."/>
            <person name="Martinez A.T."/>
            <person name="Otillar R."/>
            <person name="Spatafora J.W."/>
            <person name="Yadav J.S."/>
            <person name="Aerts A."/>
            <person name="Benoit I."/>
            <person name="Boyd A."/>
            <person name="Carlson A."/>
            <person name="Copeland A."/>
            <person name="Coutinho P.M."/>
            <person name="de Vries R.P."/>
            <person name="Ferreira P."/>
            <person name="Findley K."/>
            <person name="Foster B."/>
            <person name="Gaskell J."/>
            <person name="Glotzer D."/>
            <person name="Gorecki P."/>
            <person name="Heitman J."/>
            <person name="Hesse C."/>
            <person name="Hori C."/>
            <person name="Igarashi K."/>
            <person name="Jurgens J.A."/>
            <person name="Kallen N."/>
            <person name="Kersten P."/>
            <person name="Kohler A."/>
            <person name="Kuees U."/>
            <person name="Kumar T.K.A."/>
            <person name="Kuo A."/>
            <person name="LaButti K."/>
            <person name="Larrondo L.F."/>
            <person name="Lindquist E."/>
            <person name="Ling A."/>
            <person name="Lombard V."/>
            <person name="Lucas S."/>
            <person name="Lundell T."/>
            <person name="Martin R."/>
            <person name="McLaughlin D.J."/>
            <person name="Morgenstern I."/>
            <person name="Morin E."/>
            <person name="Murat C."/>
            <person name="Nagy L.G."/>
            <person name="Nolan M."/>
            <person name="Ohm R.A."/>
            <person name="Patyshakuliyeva A."/>
            <person name="Rokas A."/>
            <person name="Ruiz-Duenas F.J."/>
            <person name="Sabat G."/>
            <person name="Salamov A."/>
            <person name="Samejima M."/>
            <person name="Schmutz J."/>
            <person name="Slot J.C."/>
            <person name="St John F."/>
            <person name="Stenlid J."/>
            <person name="Sun H."/>
            <person name="Sun S."/>
            <person name="Syed K."/>
            <person name="Tsang A."/>
            <person name="Wiebenga A."/>
            <person name="Young D."/>
            <person name="Pisabarro A."/>
            <person name="Eastwood D.C."/>
            <person name="Martin F."/>
            <person name="Cullen D."/>
            <person name="Grigoriev I.V."/>
            <person name="Hibbett D.S."/>
        </authorList>
    </citation>
    <scope>NUCLEOTIDE SEQUENCE [LARGE SCALE GENOMIC DNA]</scope>
    <source>
        <strain evidence="3 4">ATCC 11539</strain>
    </source>
</reference>
<dbReference type="EMBL" id="KB469300">
    <property type="protein sequence ID" value="EPQ56307.1"/>
    <property type="molecule type" value="Genomic_DNA"/>
</dbReference>
<feature type="region of interest" description="Disordered" evidence="1">
    <location>
        <begin position="199"/>
        <end position="224"/>
    </location>
</feature>
<dbReference type="AlphaFoldDB" id="S7Q9W0"/>
<organism evidence="3 4">
    <name type="scientific">Gloeophyllum trabeum (strain ATCC 11539 / FP-39264 / Madison 617)</name>
    <name type="common">Brown rot fungus</name>
    <dbReference type="NCBI Taxonomy" id="670483"/>
    <lineage>
        <taxon>Eukaryota</taxon>
        <taxon>Fungi</taxon>
        <taxon>Dikarya</taxon>
        <taxon>Basidiomycota</taxon>
        <taxon>Agaricomycotina</taxon>
        <taxon>Agaricomycetes</taxon>
        <taxon>Gloeophyllales</taxon>
        <taxon>Gloeophyllaceae</taxon>
        <taxon>Gloeophyllum</taxon>
    </lineage>
</organism>
<sequence length="525" mass="56753">MIAVFTDTQLIWCGVASAAAALSYGLRNSGFRIPLQLPSPPSLPSLAFASEALTRISLGKRKRSSSHVSNASASTLESDRDRIASDSEENEDIVADEAQSSSPIPARDDDDTYEDASRRKRQRISAEREGIEELATISMDVDVPSQELEPTQDIIQVDEPSKDLVPAQETAEPPVLNPDSFDVPKLERPRYILPCEWTTEDANTTSNPDYPRSSKPRRAHPYSPVHTKATNKLCIQIATEVAEVVTPASDTSEALLEAGANIPDDSSSGARVPPANASTAITTASSPRRASADFHHTSSFPAATSSTSTKWASTPTWASRSASTIPPAFPSGPLRHPDAFSAFASTQSTVGFKCARNTDDSALPAWMDTSSPATRTSIDDSSEPEKPLAMQVHKPSSHNCITGEEDEDVEADLKGVRLLVKRGSKDFVDCGRGHIKLLESKEPASERLVFRREQVLKLAMNVRLRSTVRCTFSEEENVLRVILKEPSDVGSEELVVYALKVGKASKKEFADFAALVAGSPHLKAA</sequence>
<feature type="compositionally biased region" description="Low complexity" evidence="1">
    <location>
        <begin position="297"/>
        <end position="310"/>
    </location>
</feature>
<feature type="domain" description="RanBD1" evidence="2">
    <location>
        <begin position="381"/>
        <end position="469"/>
    </location>
</feature>
<dbReference type="InterPro" id="IPR011993">
    <property type="entry name" value="PH-like_dom_sf"/>
</dbReference>
<dbReference type="RefSeq" id="XP_007865062.1">
    <property type="nucleotide sequence ID" value="XM_007866871.1"/>
</dbReference>
<dbReference type="OrthoDB" id="2357150at2759"/>
<feature type="compositionally biased region" description="Acidic residues" evidence="1">
    <location>
        <begin position="86"/>
        <end position="95"/>
    </location>
</feature>
<feature type="region of interest" description="Disordered" evidence="1">
    <location>
        <begin position="363"/>
        <end position="386"/>
    </location>
</feature>
<feature type="region of interest" description="Disordered" evidence="1">
    <location>
        <begin position="164"/>
        <end position="183"/>
    </location>
</feature>
<dbReference type="Pfam" id="PF00638">
    <property type="entry name" value="Ran_BP1"/>
    <property type="match status" value="1"/>
</dbReference>
<dbReference type="PROSITE" id="PS50196">
    <property type="entry name" value="RANBD1"/>
    <property type="match status" value="1"/>
</dbReference>
<dbReference type="SUPFAM" id="SSF50729">
    <property type="entry name" value="PH domain-like"/>
    <property type="match status" value="1"/>
</dbReference>
<dbReference type="GeneID" id="19301698"/>
<dbReference type="HOGENOM" id="CLU_518790_0_0_1"/>
<feature type="region of interest" description="Disordered" evidence="1">
    <location>
        <begin position="64"/>
        <end position="127"/>
    </location>
</feature>
<accession>S7Q9W0</accession>
<gene>
    <name evidence="3" type="ORF">GLOTRDRAFT_128256</name>
</gene>
<dbReference type="Gene3D" id="2.30.29.30">
    <property type="entry name" value="Pleckstrin-homology domain (PH domain)/Phosphotyrosine-binding domain (PTB)"/>
    <property type="match status" value="1"/>
</dbReference>
<evidence type="ECO:0000313" key="4">
    <source>
        <dbReference type="Proteomes" id="UP000030669"/>
    </source>
</evidence>
<dbReference type="Proteomes" id="UP000030669">
    <property type="component" value="Unassembled WGS sequence"/>
</dbReference>
<evidence type="ECO:0000259" key="2">
    <source>
        <dbReference type="PROSITE" id="PS50196"/>
    </source>
</evidence>
<dbReference type="STRING" id="670483.S7Q9W0"/>